<proteinExistence type="predicted"/>
<keyword evidence="6" id="KW-0496">Mitochondrion</keyword>
<dbReference type="GO" id="GO:0006412">
    <property type="term" value="P:translation"/>
    <property type="evidence" value="ECO:0007669"/>
    <property type="project" value="InterPro"/>
</dbReference>
<dbReference type="PANTHER" id="PTHR13184:SF5">
    <property type="entry name" value="METHYLTRANSFERASE-LIKE PROTEIN 17, MITOCHONDRIAL"/>
    <property type="match status" value="1"/>
</dbReference>
<evidence type="ECO:0000256" key="5">
    <source>
        <dbReference type="ARBA" id="ARBA00023014"/>
    </source>
</evidence>
<keyword evidence="5" id="KW-0411">Iron-sulfur</keyword>
<comment type="caution">
    <text evidence="8">The sequence shown here is derived from an EMBL/GenBank/DDBJ whole genome shotgun (WGS) entry which is preliminary data.</text>
</comment>
<evidence type="ECO:0000256" key="3">
    <source>
        <dbReference type="ARBA" id="ARBA00022946"/>
    </source>
</evidence>
<dbReference type="InterPro" id="IPR029063">
    <property type="entry name" value="SAM-dependent_MTases_sf"/>
</dbReference>
<dbReference type="InterPro" id="IPR015324">
    <property type="entry name" value="Ribosomal_Rsm22-like"/>
</dbReference>
<dbReference type="GO" id="GO:0051536">
    <property type="term" value="F:iron-sulfur cluster binding"/>
    <property type="evidence" value="ECO:0007669"/>
    <property type="project" value="UniProtKB-KW"/>
</dbReference>
<evidence type="ECO:0000256" key="1">
    <source>
        <dbReference type="ARBA" id="ARBA00004173"/>
    </source>
</evidence>
<keyword evidence="9" id="KW-1185">Reference proteome</keyword>
<dbReference type="Proteomes" id="UP000186594">
    <property type="component" value="Unassembled WGS sequence"/>
</dbReference>
<dbReference type="OrthoDB" id="421327at2759"/>
<keyword evidence="2" id="KW-0479">Metal-binding</keyword>
<evidence type="ECO:0000313" key="8">
    <source>
        <dbReference type="EMBL" id="OLL22862.1"/>
    </source>
</evidence>
<evidence type="ECO:0000256" key="2">
    <source>
        <dbReference type="ARBA" id="ARBA00022723"/>
    </source>
</evidence>
<dbReference type="GO" id="GO:0005763">
    <property type="term" value="C:mitochondrial small ribosomal subunit"/>
    <property type="evidence" value="ECO:0007669"/>
    <property type="project" value="TreeGrafter"/>
</dbReference>
<evidence type="ECO:0000256" key="6">
    <source>
        <dbReference type="ARBA" id="ARBA00023128"/>
    </source>
</evidence>
<dbReference type="GO" id="GO:0008168">
    <property type="term" value="F:methyltransferase activity"/>
    <property type="evidence" value="ECO:0007669"/>
    <property type="project" value="InterPro"/>
</dbReference>
<organism evidence="8 9">
    <name type="scientific">Neolecta irregularis (strain DAH-3)</name>
    <dbReference type="NCBI Taxonomy" id="1198029"/>
    <lineage>
        <taxon>Eukaryota</taxon>
        <taxon>Fungi</taxon>
        <taxon>Dikarya</taxon>
        <taxon>Ascomycota</taxon>
        <taxon>Taphrinomycotina</taxon>
        <taxon>Neolectales</taxon>
        <taxon>Neolectaceae</taxon>
        <taxon>Neolecta</taxon>
    </lineage>
</organism>
<dbReference type="SUPFAM" id="SSF53335">
    <property type="entry name" value="S-adenosyl-L-methionine-dependent methyltransferases"/>
    <property type="match status" value="1"/>
</dbReference>
<comment type="subcellular location">
    <subcellularLocation>
        <location evidence="1">Mitochondrion</location>
    </subcellularLocation>
</comment>
<evidence type="ECO:0000313" key="9">
    <source>
        <dbReference type="Proteomes" id="UP000186594"/>
    </source>
</evidence>
<dbReference type="EMBL" id="LXFE01002681">
    <property type="protein sequence ID" value="OLL22862.1"/>
    <property type="molecule type" value="Genomic_DNA"/>
</dbReference>
<accession>A0A1U7LJY4</accession>
<keyword evidence="3" id="KW-0809">Transit peptide</keyword>
<evidence type="ECO:0000256" key="4">
    <source>
        <dbReference type="ARBA" id="ARBA00023004"/>
    </source>
</evidence>
<keyword evidence="4" id="KW-0408">Iron</keyword>
<dbReference type="InterPro" id="IPR052571">
    <property type="entry name" value="Mt_RNA_Methyltransferase"/>
</dbReference>
<dbReference type="AlphaFoldDB" id="A0A1U7LJY4"/>
<name>A0A1U7LJY4_NEOID</name>
<evidence type="ECO:0000256" key="7">
    <source>
        <dbReference type="ARBA" id="ARBA00045681"/>
    </source>
</evidence>
<sequence>MIARLRPKVLQFLGVRRLTDAAAPEQPMNAPLFRLLTDIEQSLESSPSTLLDEDGQEYPSEKLHQNTILGRKYIGEIVMTENTTRQIQEITQDLEMHRPTLRMLTVKHKEKLALAQNKPTMYPSSQDFTDLEASAFLTSFTPQIYATTTNVLQEIRARLPEFRPVSVLDVSVGMGICSFVADEIFDGIVDISILESNKFLLSQVHKFHTSVSSSSPSSPSIEKTQTYRQHSQLPPNKTFDLVLGNHSILDQAKYNVSKREIWVRKLWEKVSDQGGLLVLLEPGTNDGFEAIAAAREQILGFLKDDQGAAHKQGRIIAPCPHEGKCALFSGKKRIPCTFSQRLQRPHYLQSLYASKSNTEDIKYSYLVLQKGKSRPPADTESILSQAYHWPRILSPPLKRKGHVTMDICLPCSGYKRITVPKSFGAMEYRNARKVSWGDLWGLGWKTEVDKNTGDDDNTIVDDITMTKKSRFIDDY</sequence>
<gene>
    <name evidence="8" type="ORF">NEOLI_003840</name>
</gene>
<dbReference type="OMA" id="PRKHPGI"/>
<dbReference type="GO" id="GO:0046872">
    <property type="term" value="F:metal ion binding"/>
    <property type="evidence" value="ECO:0007669"/>
    <property type="project" value="UniProtKB-KW"/>
</dbReference>
<dbReference type="PIRSF" id="PIRSF007797">
    <property type="entry name" value="RSM22"/>
    <property type="match status" value="1"/>
</dbReference>
<dbReference type="GO" id="GO:0003735">
    <property type="term" value="F:structural constituent of ribosome"/>
    <property type="evidence" value="ECO:0007669"/>
    <property type="project" value="TreeGrafter"/>
</dbReference>
<dbReference type="STRING" id="1198029.A0A1U7LJY4"/>
<comment type="function">
    <text evidence="7">Mitochondrial ribosome (mitoribosome) assembly factor. Binds at the interface of the head and body domains of the mitochondrial small ribosomal subunit (mt-SSU), occluding the mRNA channel and preventing compaction of the head domain towards the body. Probable inactive methyltransferase: retains the characteristic folding and ability to bind S-adenosyl-L-methionine, but it probably lost its methyltransferase activity.</text>
</comment>
<dbReference type="InterPro" id="IPR016522">
    <property type="entry name" value="RSM22_mit_bud"/>
</dbReference>
<reference evidence="8 9" key="1">
    <citation type="submission" date="2016-04" db="EMBL/GenBank/DDBJ databases">
        <title>Evolutionary innovation and constraint leading to complex multicellularity in the Ascomycota.</title>
        <authorList>
            <person name="Cisse O."/>
            <person name="Nguyen A."/>
            <person name="Hewitt D.A."/>
            <person name="Jedd G."/>
            <person name="Stajich J.E."/>
        </authorList>
    </citation>
    <scope>NUCLEOTIDE SEQUENCE [LARGE SCALE GENOMIC DNA]</scope>
    <source>
        <strain evidence="8 9">DAH-3</strain>
    </source>
</reference>
<dbReference type="Pfam" id="PF09243">
    <property type="entry name" value="Rsm22"/>
    <property type="match status" value="1"/>
</dbReference>
<dbReference type="PANTHER" id="PTHR13184">
    <property type="entry name" value="37S RIBOSOMAL PROTEIN S22"/>
    <property type="match status" value="1"/>
</dbReference>
<protein>
    <submittedName>
        <fullName evidence="8">Rsm22-cox11 tandem protein 2, mitochondrial</fullName>
    </submittedName>
</protein>